<keyword evidence="4" id="KW-1185">Reference proteome</keyword>
<accession>A0ABY2BUS5</accession>
<evidence type="ECO:0000313" key="4">
    <source>
        <dbReference type="Proteomes" id="UP000295818"/>
    </source>
</evidence>
<dbReference type="InterPro" id="IPR029021">
    <property type="entry name" value="Prot-tyrosine_phosphatase-like"/>
</dbReference>
<dbReference type="Gene3D" id="3.90.190.10">
    <property type="entry name" value="Protein tyrosine phosphatase superfamily"/>
    <property type="match status" value="1"/>
</dbReference>
<proteinExistence type="inferred from homology"/>
<name>A0ABY2BUS5_9ACTN</name>
<dbReference type="EMBL" id="SLWM01000001">
    <property type="protein sequence ID" value="TCO31975.1"/>
    <property type="molecule type" value="Genomic_DNA"/>
</dbReference>
<dbReference type="SUPFAM" id="SSF52799">
    <property type="entry name" value="(Phosphotyrosine protein) phosphatases II"/>
    <property type="match status" value="1"/>
</dbReference>
<dbReference type="PANTHER" id="PTHR31126">
    <property type="entry name" value="TYROSINE-PROTEIN PHOSPHATASE"/>
    <property type="match status" value="1"/>
</dbReference>
<organism evidence="3 4">
    <name type="scientific">Kribbella orskensis</name>
    <dbReference type="NCBI Taxonomy" id="2512216"/>
    <lineage>
        <taxon>Bacteria</taxon>
        <taxon>Bacillati</taxon>
        <taxon>Actinomycetota</taxon>
        <taxon>Actinomycetes</taxon>
        <taxon>Propionibacteriales</taxon>
        <taxon>Kribbellaceae</taxon>
        <taxon>Kribbella</taxon>
    </lineage>
</organism>
<protein>
    <submittedName>
        <fullName evidence="3">Protein tyrosine/serine phosphatase</fullName>
    </submittedName>
</protein>
<dbReference type="InterPro" id="IPR026893">
    <property type="entry name" value="Tyr/Ser_Pase_IphP-type"/>
</dbReference>
<evidence type="ECO:0000259" key="2">
    <source>
        <dbReference type="PROSITE" id="PS50056"/>
    </source>
</evidence>
<dbReference type="PANTHER" id="PTHR31126:SF1">
    <property type="entry name" value="TYROSINE SPECIFIC PROTEIN PHOSPHATASES DOMAIN-CONTAINING PROTEIN"/>
    <property type="match status" value="1"/>
</dbReference>
<gene>
    <name evidence="3" type="ORF">EV644_101618</name>
</gene>
<sequence>MSSAPVDRHLDWPDCRNARDLGGLPTSDGRVIRTGALIRSDCLQFLTPEGVAIVRKAGVSRVVDLRSEAEVTGFPTPFTADPIGMHVPVQDTADPGDQTTIVGTCIAMLDQRPEYFAAAVLAIAEAPEGAVVVHCYGGKDRTGMVVALALAAAGVPEDEIVADYALTQARLAPMLAEQLAAEPDESLHPEMIEFRDTRPASLTAILRHLDTKYGGPVPYLHHGGLTEAQLETLKARLLA</sequence>
<dbReference type="Pfam" id="PF13350">
    <property type="entry name" value="Y_phosphatase3"/>
    <property type="match status" value="1"/>
</dbReference>
<evidence type="ECO:0000313" key="3">
    <source>
        <dbReference type="EMBL" id="TCO31975.1"/>
    </source>
</evidence>
<feature type="domain" description="Tyrosine specific protein phosphatases" evidence="2">
    <location>
        <begin position="114"/>
        <end position="170"/>
    </location>
</feature>
<evidence type="ECO:0000256" key="1">
    <source>
        <dbReference type="ARBA" id="ARBA00009580"/>
    </source>
</evidence>
<dbReference type="InterPro" id="IPR016130">
    <property type="entry name" value="Tyr_Pase_AS"/>
</dbReference>
<dbReference type="RefSeq" id="WP_241997790.1">
    <property type="nucleotide sequence ID" value="NZ_SLWM01000001.1"/>
</dbReference>
<dbReference type="PROSITE" id="PS00383">
    <property type="entry name" value="TYR_PHOSPHATASE_1"/>
    <property type="match status" value="1"/>
</dbReference>
<reference evidence="3 4" key="1">
    <citation type="journal article" date="2015" name="Stand. Genomic Sci.">
        <title>Genomic Encyclopedia of Bacterial and Archaeal Type Strains, Phase III: the genomes of soil and plant-associated and newly described type strains.</title>
        <authorList>
            <person name="Whitman W.B."/>
            <person name="Woyke T."/>
            <person name="Klenk H.P."/>
            <person name="Zhou Y."/>
            <person name="Lilburn T.G."/>
            <person name="Beck B.J."/>
            <person name="De Vos P."/>
            <person name="Vandamme P."/>
            <person name="Eisen J.A."/>
            <person name="Garrity G."/>
            <person name="Hugenholtz P."/>
            <person name="Kyrpides N.C."/>
        </authorList>
    </citation>
    <scope>NUCLEOTIDE SEQUENCE [LARGE SCALE GENOMIC DNA]</scope>
    <source>
        <strain evidence="3 4">VKM Ac-2538</strain>
    </source>
</reference>
<comment type="similarity">
    <text evidence="1">Belongs to the protein-tyrosine phosphatase family.</text>
</comment>
<dbReference type="Proteomes" id="UP000295818">
    <property type="component" value="Unassembled WGS sequence"/>
</dbReference>
<dbReference type="PROSITE" id="PS50056">
    <property type="entry name" value="TYR_PHOSPHATASE_2"/>
    <property type="match status" value="1"/>
</dbReference>
<comment type="caution">
    <text evidence="3">The sequence shown here is derived from an EMBL/GenBank/DDBJ whole genome shotgun (WGS) entry which is preliminary data.</text>
</comment>
<dbReference type="InterPro" id="IPR000387">
    <property type="entry name" value="Tyr_Pase_dom"/>
</dbReference>